<keyword evidence="8 10" id="KW-0975">Bacterial flagellum</keyword>
<dbReference type="eggNOG" id="COG1684">
    <property type="taxonomic scope" value="Bacteria"/>
</dbReference>
<feature type="transmembrane region" description="Helical" evidence="10">
    <location>
        <begin position="180"/>
        <end position="202"/>
    </location>
</feature>
<organism evidence="11 12">
    <name type="scientific">Nitrosomonas cryotolerans ATCC 49181</name>
    <dbReference type="NCBI Taxonomy" id="1131553"/>
    <lineage>
        <taxon>Bacteria</taxon>
        <taxon>Pseudomonadati</taxon>
        <taxon>Pseudomonadota</taxon>
        <taxon>Betaproteobacteria</taxon>
        <taxon>Nitrosomonadales</taxon>
        <taxon>Nitrosomonadaceae</taxon>
        <taxon>Nitrosomonas</taxon>
    </lineage>
</organism>
<keyword evidence="6 10" id="KW-1133">Transmembrane helix</keyword>
<comment type="function">
    <text evidence="1 10">Role in flagellar biosynthesis.</text>
</comment>
<keyword evidence="4 10" id="KW-1003">Cell membrane</keyword>
<dbReference type="PANTHER" id="PTHR30065">
    <property type="entry name" value="FLAGELLAR BIOSYNTHETIC PROTEIN FLIR"/>
    <property type="match status" value="1"/>
</dbReference>
<keyword evidence="11" id="KW-0966">Cell projection</keyword>
<dbReference type="STRING" id="44575.SAMN05216419_10637"/>
<evidence type="ECO:0000313" key="11">
    <source>
        <dbReference type="EMBL" id="SIO27169.1"/>
    </source>
</evidence>
<evidence type="ECO:0000256" key="5">
    <source>
        <dbReference type="ARBA" id="ARBA00022692"/>
    </source>
</evidence>
<dbReference type="RefSeq" id="WP_028462431.1">
    <property type="nucleotide sequence ID" value="NZ_FSRO01000001.1"/>
</dbReference>
<comment type="subcellular location">
    <subcellularLocation>
        <location evidence="10">Cell membrane</location>
        <topology evidence="10">Multi-pass membrane protein</topology>
    </subcellularLocation>
    <subcellularLocation>
        <location evidence="10">Bacterial flagellum basal body</location>
    </subcellularLocation>
</comment>
<proteinExistence type="inferred from homology"/>
<feature type="transmembrane region" description="Helical" evidence="10">
    <location>
        <begin position="70"/>
        <end position="92"/>
    </location>
</feature>
<dbReference type="PRINTS" id="PR00953">
    <property type="entry name" value="TYPE3IMRPROT"/>
</dbReference>
<dbReference type="PANTHER" id="PTHR30065:SF8">
    <property type="entry name" value="FLAGELLAR BIOSYNTHETIC PROTEIN FLIR"/>
    <property type="match status" value="1"/>
</dbReference>
<keyword evidence="12" id="KW-1185">Reference proteome</keyword>
<evidence type="ECO:0000313" key="12">
    <source>
        <dbReference type="Proteomes" id="UP000185062"/>
    </source>
</evidence>
<sequence>MLSITTIELDALLATFLWPFSRILALITSAPIFSSPSIPIRVKLGFATVITILIAPTLKSLPAIDPGSGIGLLIIIQQVIIGLAIGLTMRIIFMAVEMAGEVIGLQMGLGFATFFDPQNTSQTPLISRFLGIIASLAFIAMNGHLQIITFISKSFDTLPIGSTGITTPMFVTLTKWGGEIFLTGLQLSLPVLTALLITNLALGILTRVAPQLNIFAVGFPLTLSIGFLVLALSIPFFTPILERSIQDGLNIVTEMTNSSHINAP</sequence>
<evidence type="ECO:0000256" key="10">
    <source>
        <dbReference type="RuleBase" id="RU362071"/>
    </source>
</evidence>
<evidence type="ECO:0000256" key="1">
    <source>
        <dbReference type="ARBA" id="ARBA00002578"/>
    </source>
</evidence>
<name>A0A1N6I5C4_9PROT</name>
<evidence type="ECO:0000256" key="9">
    <source>
        <dbReference type="NCBIfam" id="TIGR01400"/>
    </source>
</evidence>
<dbReference type="GO" id="GO:0044780">
    <property type="term" value="P:bacterial-type flagellum assembly"/>
    <property type="evidence" value="ECO:0007669"/>
    <property type="project" value="UniProtKB-UniRule"/>
</dbReference>
<dbReference type="GO" id="GO:0009425">
    <property type="term" value="C:bacterial-type flagellum basal body"/>
    <property type="evidence" value="ECO:0007669"/>
    <property type="project" value="UniProtKB-SubCell"/>
</dbReference>
<feature type="transmembrane region" description="Helical" evidence="10">
    <location>
        <begin position="40"/>
        <end position="58"/>
    </location>
</feature>
<evidence type="ECO:0000256" key="7">
    <source>
        <dbReference type="ARBA" id="ARBA00023136"/>
    </source>
</evidence>
<protein>
    <recommendedName>
        <fullName evidence="3 9">Flagellar biosynthetic protein FliR</fullName>
    </recommendedName>
</protein>
<dbReference type="InterPro" id="IPR006303">
    <property type="entry name" value="FliR"/>
</dbReference>
<comment type="similarity">
    <text evidence="2 10">Belongs to the FliR/MopE/SpaR family.</text>
</comment>
<accession>A0A1N6I5C4</accession>
<keyword evidence="7 10" id="KW-0472">Membrane</keyword>
<feature type="transmembrane region" description="Helical" evidence="10">
    <location>
        <begin position="129"/>
        <end position="151"/>
    </location>
</feature>
<keyword evidence="11" id="KW-0969">Cilium</keyword>
<dbReference type="GO" id="GO:0005886">
    <property type="term" value="C:plasma membrane"/>
    <property type="evidence" value="ECO:0007669"/>
    <property type="project" value="UniProtKB-SubCell"/>
</dbReference>
<evidence type="ECO:0000256" key="6">
    <source>
        <dbReference type="ARBA" id="ARBA00022989"/>
    </source>
</evidence>
<reference evidence="11 12" key="1">
    <citation type="submission" date="2016-12" db="EMBL/GenBank/DDBJ databases">
        <authorList>
            <person name="Song W.-J."/>
            <person name="Kurnit D.M."/>
        </authorList>
    </citation>
    <scope>NUCLEOTIDE SEQUENCE [LARGE SCALE GENOMIC DNA]</scope>
    <source>
        <strain evidence="11 12">ATCC 49181</strain>
    </source>
</reference>
<evidence type="ECO:0000256" key="8">
    <source>
        <dbReference type="ARBA" id="ARBA00023143"/>
    </source>
</evidence>
<evidence type="ECO:0000256" key="2">
    <source>
        <dbReference type="ARBA" id="ARBA00009772"/>
    </source>
</evidence>
<keyword evidence="5 10" id="KW-0812">Transmembrane</keyword>
<gene>
    <name evidence="11" type="ORF">SAMN02743940_1550</name>
</gene>
<dbReference type="AlphaFoldDB" id="A0A1N6I5C4"/>
<dbReference type="NCBIfam" id="TIGR01400">
    <property type="entry name" value="fliR"/>
    <property type="match status" value="1"/>
</dbReference>
<dbReference type="Pfam" id="PF01311">
    <property type="entry name" value="Bac_export_1"/>
    <property type="match status" value="1"/>
</dbReference>
<keyword evidence="11" id="KW-0282">Flagellum</keyword>
<feature type="transmembrane region" description="Helical" evidence="10">
    <location>
        <begin position="214"/>
        <end position="237"/>
    </location>
</feature>
<dbReference type="EMBL" id="FSRO01000001">
    <property type="protein sequence ID" value="SIO27169.1"/>
    <property type="molecule type" value="Genomic_DNA"/>
</dbReference>
<dbReference type="InterPro" id="IPR002010">
    <property type="entry name" value="T3SS_IM_R"/>
</dbReference>
<dbReference type="GO" id="GO:0006605">
    <property type="term" value="P:protein targeting"/>
    <property type="evidence" value="ECO:0007669"/>
    <property type="project" value="UniProtKB-UniRule"/>
</dbReference>
<dbReference type="Proteomes" id="UP000185062">
    <property type="component" value="Unassembled WGS sequence"/>
</dbReference>
<evidence type="ECO:0000256" key="3">
    <source>
        <dbReference type="ARBA" id="ARBA00021717"/>
    </source>
</evidence>
<evidence type="ECO:0000256" key="4">
    <source>
        <dbReference type="ARBA" id="ARBA00022475"/>
    </source>
</evidence>
<feature type="transmembrane region" description="Helical" evidence="10">
    <location>
        <begin position="12"/>
        <end position="34"/>
    </location>
</feature>